<dbReference type="PROSITE" id="PS00583">
    <property type="entry name" value="PFKB_KINASES_1"/>
    <property type="match status" value="1"/>
</dbReference>
<dbReference type="PANTHER" id="PTHR46566">
    <property type="entry name" value="1-PHOSPHOFRUCTOKINASE-RELATED"/>
    <property type="match status" value="1"/>
</dbReference>
<dbReference type="InterPro" id="IPR011611">
    <property type="entry name" value="PfkB_dom"/>
</dbReference>
<reference evidence="8 9" key="1">
    <citation type="submission" date="2020-08" db="EMBL/GenBank/DDBJ databases">
        <title>Sequencing the genomes of 1000 actinobacteria strains.</title>
        <authorList>
            <person name="Klenk H.-P."/>
        </authorList>
    </citation>
    <scope>NUCLEOTIDE SEQUENCE [LARGE SCALE GENOMIC DNA]</scope>
    <source>
        <strain evidence="8 9">DSM 24823</strain>
    </source>
</reference>
<dbReference type="Pfam" id="PF00294">
    <property type="entry name" value="PfkB"/>
    <property type="match status" value="1"/>
</dbReference>
<accession>A0A7W9CCD6</accession>
<keyword evidence="9" id="KW-1185">Reference proteome</keyword>
<feature type="domain" description="Carbohydrate kinase PfkB" evidence="7">
    <location>
        <begin position="15"/>
        <end position="289"/>
    </location>
</feature>
<evidence type="ECO:0000256" key="3">
    <source>
        <dbReference type="ARBA" id="ARBA00022741"/>
    </source>
</evidence>
<evidence type="ECO:0000259" key="7">
    <source>
        <dbReference type="Pfam" id="PF00294"/>
    </source>
</evidence>
<keyword evidence="2 6" id="KW-0808">Transferase</keyword>
<dbReference type="RefSeq" id="WP_221421528.1">
    <property type="nucleotide sequence ID" value="NZ_BAAAPG010000001.1"/>
</dbReference>
<evidence type="ECO:0000256" key="4">
    <source>
        <dbReference type="ARBA" id="ARBA00022777"/>
    </source>
</evidence>
<dbReference type="SUPFAM" id="SSF53613">
    <property type="entry name" value="Ribokinase-like"/>
    <property type="match status" value="1"/>
</dbReference>
<dbReference type="EMBL" id="JACHMU010000001">
    <property type="protein sequence ID" value="MBB5743019.1"/>
    <property type="molecule type" value="Genomic_DNA"/>
</dbReference>
<gene>
    <name evidence="8" type="ORF">HD600_001516</name>
</gene>
<keyword evidence="5" id="KW-0067">ATP-binding</keyword>
<dbReference type="PANTHER" id="PTHR46566:SF5">
    <property type="entry name" value="1-PHOSPHOFRUCTOKINASE"/>
    <property type="match status" value="1"/>
</dbReference>
<dbReference type="Proteomes" id="UP000517712">
    <property type="component" value="Unassembled WGS sequence"/>
</dbReference>
<evidence type="ECO:0000256" key="6">
    <source>
        <dbReference type="PIRNR" id="PIRNR000535"/>
    </source>
</evidence>
<dbReference type="GO" id="GO:0005524">
    <property type="term" value="F:ATP binding"/>
    <property type="evidence" value="ECO:0007669"/>
    <property type="project" value="UniProtKB-KW"/>
</dbReference>
<keyword evidence="4 8" id="KW-0418">Kinase</keyword>
<dbReference type="GO" id="GO:0005829">
    <property type="term" value="C:cytosol"/>
    <property type="evidence" value="ECO:0007669"/>
    <property type="project" value="TreeGrafter"/>
</dbReference>
<organism evidence="8 9">
    <name type="scientific">Microbacterium ginsengiterrae</name>
    <dbReference type="NCBI Taxonomy" id="546115"/>
    <lineage>
        <taxon>Bacteria</taxon>
        <taxon>Bacillati</taxon>
        <taxon>Actinomycetota</taxon>
        <taxon>Actinomycetes</taxon>
        <taxon>Micrococcales</taxon>
        <taxon>Microbacteriaceae</taxon>
        <taxon>Microbacterium</taxon>
    </lineage>
</organism>
<evidence type="ECO:0000313" key="8">
    <source>
        <dbReference type="EMBL" id="MBB5743019.1"/>
    </source>
</evidence>
<dbReference type="Gene3D" id="3.40.1190.20">
    <property type="match status" value="1"/>
</dbReference>
<dbReference type="CDD" id="cd01164">
    <property type="entry name" value="FruK_PfkB_like"/>
    <property type="match status" value="1"/>
</dbReference>
<keyword evidence="3" id="KW-0547">Nucleotide-binding</keyword>
<dbReference type="InterPro" id="IPR017583">
    <property type="entry name" value="Tagatose/fructose_Pkinase"/>
</dbReference>
<dbReference type="AlphaFoldDB" id="A0A7W9CCD6"/>
<comment type="caution">
    <text evidence="8">The sequence shown here is derived from an EMBL/GenBank/DDBJ whole genome shotgun (WGS) entry which is preliminary data.</text>
</comment>
<dbReference type="PIRSF" id="PIRSF000535">
    <property type="entry name" value="1PFK/6PFK/LacC"/>
    <property type="match status" value="1"/>
</dbReference>
<dbReference type="GO" id="GO:0008443">
    <property type="term" value="F:phosphofructokinase activity"/>
    <property type="evidence" value="ECO:0007669"/>
    <property type="project" value="TreeGrafter"/>
</dbReference>
<evidence type="ECO:0000313" key="9">
    <source>
        <dbReference type="Proteomes" id="UP000517712"/>
    </source>
</evidence>
<dbReference type="NCBIfam" id="TIGR03168">
    <property type="entry name" value="1-PFK"/>
    <property type="match status" value="1"/>
</dbReference>
<name>A0A7W9CCD6_9MICO</name>
<evidence type="ECO:0000256" key="5">
    <source>
        <dbReference type="ARBA" id="ARBA00022840"/>
    </source>
</evidence>
<evidence type="ECO:0000256" key="1">
    <source>
        <dbReference type="ARBA" id="ARBA00010688"/>
    </source>
</evidence>
<comment type="similarity">
    <text evidence="1">Belongs to the carbohydrate kinase PfkB family.</text>
</comment>
<proteinExistence type="inferred from homology"/>
<sequence length="318" mass="32104">MTARFVTVTPNPAVDVTYTVDGQTVGETLRVRDVRRLPGGKGLNVARVLTALGRDVVALQPLGGDAGRWMTRAIAGAGLASVPCPIEGETRTTVAVVDGMNHPTLLAEPGPTLTSAEWSRLAATVAETANPGDWVVIAGSFPPASRAEHLELIVDAAHDRGALVAVDTSGEMLRAAVGARADLIKANEGEILDATGADDAVEGMGLLSVGGATVMMSRGADGSVLREPGGSVIEQQAVPGIAGNPTGAGDASTAGLVAALAEGHSTPIALAWAAICGAAAVLRPGAGEIDPDVLPELAQRLAPVDGALDPLHQKRSQS</sequence>
<dbReference type="InterPro" id="IPR029056">
    <property type="entry name" value="Ribokinase-like"/>
</dbReference>
<dbReference type="PROSITE" id="PS00584">
    <property type="entry name" value="PFKB_KINASES_2"/>
    <property type="match status" value="1"/>
</dbReference>
<dbReference type="InterPro" id="IPR002173">
    <property type="entry name" value="Carboh/pur_kinase_PfkB_CS"/>
</dbReference>
<protein>
    <submittedName>
        <fullName evidence="8">1-phosphofructokinase family hexose kinase</fullName>
    </submittedName>
</protein>
<evidence type="ECO:0000256" key="2">
    <source>
        <dbReference type="ARBA" id="ARBA00022679"/>
    </source>
</evidence>